<dbReference type="Proteomes" id="UP001138661">
    <property type="component" value="Unassembled WGS sequence"/>
</dbReference>
<feature type="domain" description="N-acetyltransferase" evidence="1">
    <location>
        <begin position="4"/>
        <end position="164"/>
    </location>
</feature>
<keyword evidence="3" id="KW-1185">Reference proteome</keyword>
<dbReference type="GO" id="GO:0016747">
    <property type="term" value="F:acyltransferase activity, transferring groups other than amino-acyl groups"/>
    <property type="evidence" value="ECO:0007669"/>
    <property type="project" value="InterPro"/>
</dbReference>
<accession>A0A9X1K0M4</accession>
<name>A0A9X1K0M4_9RHOB</name>
<evidence type="ECO:0000313" key="2">
    <source>
        <dbReference type="EMBL" id="MBW4708329.1"/>
    </source>
</evidence>
<evidence type="ECO:0000259" key="1">
    <source>
        <dbReference type="PROSITE" id="PS51186"/>
    </source>
</evidence>
<protein>
    <submittedName>
        <fullName evidence="2">GNAT family N-acetyltransferase</fullName>
    </submittedName>
</protein>
<dbReference type="EMBL" id="JAHXDN010000002">
    <property type="protein sequence ID" value="MBW4708329.1"/>
    <property type="molecule type" value="Genomic_DNA"/>
</dbReference>
<organism evidence="2 3">
    <name type="scientific">Roseobacter insulae</name>
    <dbReference type="NCBI Taxonomy" id="2859783"/>
    <lineage>
        <taxon>Bacteria</taxon>
        <taxon>Pseudomonadati</taxon>
        <taxon>Pseudomonadota</taxon>
        <taxon>Alphaproteobacteria</taxon>
        <taxon>Rhodobacterales</taxon>
        <taxon>Roseobacteraceae</taxon>
        <taxon>Roseobacter</taxon>
    </lineage>
</organism>
<dbReference type="Pfam" id="PF00583">
    <property type="entry name" value="Acetyltransf_1"/>
    <property type="match status" value="1"/>
</dbReference>
<dbReference type="AlphaFoldDB" id="A0A9X1K0M4"/>
<dbReference type="InterPro" id="IPR000182">
    <property type="entry name" value="GNAT_dom"/>
</dbReference>
<dbReference type="PROSITE" id="PS51186">
    <property type="entry name" value="GNAT"/>
    <property type="match status" value="1"/>
</dbReference>
<evidence type="ECO:0000313" key="3">
    <source>
        <dbReference type="Proteomes" id="UP001138661"/>
    </source>
</evidence>
<dbReference type="CDD" id="cd04301">
    <property type="entry name" value="NAT_SF"/>
    <property type="match status" value="1"/>
</dbReference>
<gene>
    <name evidence="2" type="ORF">KX928_11095</name>
</gene>
<reference evidence="2" key="1">
    <citation type="submission" date="2021-07" db="EMBL/GenBank/DDBJ databases">
        <title>Roseobacter insulae sp. nov., isolated from a tidal flat.</title>
        <authorList>
            <person name="Park S."/>
            <person name="Yoon J.-H."/>
        </authorList>
    </citation>
    <scope>NUCLEOTIDE SEQUENCE</scope>
    <source>
        <strain evidence="2">YSTF-M11</strain>
    </source>
</reference>
<comment type="caution">
    <text evidence="2">The sequence shown here is derived from an EMBL/GenBank/DDBJ whole genome shotgun (WGS) entry which is preliminary data.</text>
</comment>
<sequence length="165" mass="18457">MSEIVLRPINKADHAEDALDLAQRAADYVILEVGHAPDAAFINDFFDAVPPGLTTADLMTFGVMQEQAMTGIVCIAEGYELPTDWWIGLVLLDPAYRGSGIGRTVLHLIKTKARRARMTMLKLAVLEANPRAMHFWTREGFVPHRYAPATPQSDGHNRWVLKYQL</sequence>
<dbReference type="RefSeq" id="WP_219501930.1">
    <property type="nucleotide sequence ID" value="NZ_JAHXDN010000002.1"/>
</dbReference>
<proteinExistence type="predicted"/>